<dbReference type="AlphaFoldDB" id="A0A0K9Q3V1"/>
<evidence type="ECO:0000256" key="3">
    <source>
        <dbReference type="ARBA" id="ARBA00004922"/>
    </source>
</evidence>
<name>A0A0K9Q3V1_ZOSMR</name>
<comment type="pathway">
    <text evidence="3">Protein modification; protein glycosylation.</text>
</comment>
<dbReference type="PANTHER" id="PTHR11214:SF290">
    <property type="entry name" value="BETA-1,3-GALACTOSYLTRANSFERASE 13-RELATED"/>
    <property type="match status" value="1"/>
</dbReference>
<feature type="transmembrane region" description="Helical" evidence="13">
    <location>
        <begin position="21"/>
        <end position="41"/>
    </location>
</feature>
<organism evidence="14 15">
    <name type="scientific">Zostera marina</name>
    <name type="common">Eelgrass</name>
    <dbReference type="NCBI Taxonomy" id="29655"/>
    <lineage>
        <taxon>Eukaryota</taxon>
        <taxon>Viridiplantae</taxon>
        <taxon>Streptophyta</taxon>
        <taxon>Embryophyta</taxon>
        <taxon>Tracheophyta</taxon>
        <taxon>Spermatophyta</taxon>
        <taxon>Magnoliopsida</taxon>
        <taxon>Liliopsida</taxon>
        <taxon>Zosteraceae</taxon>
        <taxon>Zostera</taxon>
    </lineage>
</organism>
<dbReference type="GO" id="GO:0000139">
    <property type="term" value="C:Golgi membrane"/>
    <property type="evidence" value="ECO:0000318"/>
    <property type="project" value="GO_Central"/>
</dbReference>
<keyword evidence="10 13" id="KW-0333">Golgi apparatus</keyword>
<evidence type="ECO:0000256" key="12">
    <source>
        <dbReference type="ARBA" id="ARBA00023211"/>
    </source>
</evidence>
<comment type="similarity">
    <text evidence="4 13">Belongs to the glycosyltransferase 31 family.</text>
</comment>
<protein>
    <recommendedName>
        <fullName evidence="13">Hexosyltransferase</fullName>
        <ecNumber evidence="13">2.4.1.-</ecNumber>
    </recommendedName>
</protein>
<keyword evidence="6 14" id="KW-0808">Transferase</keyword>
<evidence type="ECO:0000313" key="14">
    <source>
        <dbReference type="EMBL" id="KMZ75120.1"/>
    </source>
</evidence>
<comment type="caution">
    <text evidence="14">The sequence shown here is derived from an EMBL/GenBank/DDBJ whole genome shotgun (WGS) entry which is preliminary data.</text>
</comment>
<evidence type="ECO:0000256" key="11">
    <source>
        <dbReference type="ARBA" id="ARBA00023136"/>
    </source>
</evidence>
<keyword evidence="15" id="KW-1185">Reference proteome</keyword>
<dbReference type="OrthoDB" id="414175at2759"/>
<evidence type="ECO:0000256" key="2">
    <source>
        <dbReference type="ARBA" id="ARBA00004323"/>
    </source>
</evidence>
<proteinExistence type="inferred from homology"/>
<comment type="cofactor">
    <cofactor evidence="1 13">
        <name>Mn(2+)</name>
        <dbReference type="ChEBI" id="CHEBI:29035"/>
    </cofactor>
</comment>
<evidence type="ECO:0000256" key="13">
    <source>
        <dbReference type="RuleBase" id="RU363063"/>
    </source>
</evidence>
<keyword evidence="11 13" id="KW-0472">Membrane</keyword>
<dbReference type="InterPro" id="IPR002659">
    <property type="entry name" value="Glyco_trans_31"/>
</dbReference>
<dbReference type="Gene3D" id="3.90.550.50">
    <property type="match status" value="1"/>
</dbReference>
<keyword evidence="8 13" id="KW-0735">Signal-anchor</keyword>
<evidence type="ECO:0000256" key="4">
    <source>
        <dbReference type="ARBA" id="ARBA00008661"/>
    </source>
</evidence>
<keyword evidence="9 13" id="KW-1133">Transmembrane helix</keyword>
<dbReference type="InterPro" id="IPR029044">
    <property type="entry name" value="Nucleotide-diphossugar_trans"/>
</dbReference>
<keyword evidence="7 13" id="KW-0812">Transmembrane</keyword>
<evidence type="ECO:0000256" key="9">
    <source>
        <dbReference type="ARBA" id="ARBA00022989"/>
    </source>
</evidence>
<evidence type="ECO:0000256" key="1">
    <source>
        <dbReference type="ARBA" id="ARBA00001936"/>
    </source>
</evidence>
<dbReference type="GO" id="GO:0008378">
    <property type="term" value="F:galactosyltransferase activity"/>
    <property type="evidence" value="ECO:0000318"/>
    <property type="project" value="GO_Central"/>
</dbReference>
<dbReference type="UniPathway" id="UPA00378"/>
<evidence type="ECO:0000256" key="5">
    <source>
        <dbReference type="ARBA" id="ARBA00022676"/>
    </source>
</evidence>
<comment type="subcellular location">
    <subcellularLocation>
        <location evidence="2 13">Golgi apparatus membrane</location>
        <topology evidence="2 13">Single-pass type II membrane protein</topology>
    </subcellularLocation>
</comment>
<dbReference type="PANTHER" id="PTHR11214">
    <property type="entry name" value="BETA-1,3-N-ACETYLGLUCOSAMINYLTRANSFERASE"/>
    <property type="match status" value="1"/>
</dbReference>
<accession>A0A0K9Q3V1</accession>
<evidence type="ECO:0000256" key="6">
    <source>
        <dbReference type="ARBA" id="ARBA00022679"/>
    </source>
</evidence>
<dbReference type="EC" id="2.4.1.-" evidence="13"/>
<evidence type="ECO:0000256" key="8">
    <source>
        <dbReference type="ARBA" id="ARBA00022968"/>
    </source>
</evidence>
<keyword evidence="5 13" id="KW-0328">Glycosyltransferase</keyword>
<evidence type="ECO:0000256" key="7">
    <source>
        <dbReference type="ARBA" id="ARBA00022692"/>
    </source>
</evidence>
<evidence type="ECO:0000313" key="15">
    <source>
        <dbReference type="Proteomes" id="UP000036987"/>
    </source>
</evidence>
<dbReference type="Pfam" id="PF01762">
    <property type="entry name" value="Galactosyl_T"/>
    <property type="match status" value="1"/>
</dbReference>
<dbReference type="SUPFAM" id="SSF53448">
    <property type="entry name" value="Nucleotide-diphospho-sugar transferases"/>
    <property type="match status" value="1"/>
</dbReference>
<evidence type="ECO:0000256" key="10">
    <source>
        <dbReference type="ARBA" id="ARBA00023034"/>
    </source>
</evidence>
<dbReference type="Proteomes" id="UP000036987">
    <property type="component" value="Unassembled WGS sequence"/>
</dbReference>
<keyword evidence="12 13" id="KW-0464">Manganese</keyword>
<dbReference type="EMBL" id="LFYR01000215">
    <property type="protein sequence ID" value="KMZ75120.1"/>
    <property type="molecule type" value="Genomic_DNA"/>
</dbReference>
<sequence>MVKPSRFQVLYSNRQPTSFPIFFNCNCLAISIFCVLLGYFGNSLYGSYKCSEMVFWDENREETQSSMIEVLGETQRHKAMAFVGVYTGFSSLGRRKALRKTWMPSDRDGLKRLEETTGLVLRFIIGRSSNSLKNAALAKEIQKYDDFLLLNVEDNYNNLCLKTIIFFKEAFKLYDCSFYVKMDDDIYLRPDRLSLLLGKKRSNPRNYIGCMKTGYVVKDPNQKWYDPKFHLLASEYYLYAYGSLYALSSDIVSRLVTVRNDRFKIFRGLEYAMIGSWMLAMDVEHEHENELCRTQCTTSSISIWGTAMCSGLCHPEQQLIQLHKMDICSNSSTMHDL</sequence>
<reference evidence="15" key="1">
    <citation type="journal article" date="2016" name="Nature">
        <title>The genome of the seagrass Zostera marina reveals angiosperm adaptation to the sea.</title>
        <authorList>
            <person name="Olsen J.L."/>
            <person name="Rouze P."/>
            <person name="Verhelst B."/>
            <person name="Lin Y.-C."/>
            <person name="Bayer T."/>
            <person name="Collen J."/>
            <person name="Dattolo E."/>
            <person name="De Paoli E."/>
            <person name="Dittami S."/>
            <person name="Maumus F."/>
            <person name="Michel G."/>
            <person name="Kersting A."/>
            <person name="Lauritano C."/>
            <person name="Lohaus R."/>
            <person name="Toepel M."/>
            <person name="Tonon T."/>
            <person name="Vanneste K."/>
            <person name="Amirebrahimi M."/>
            <person name="Brakel J."/>
            <person name="Bostroem C."/>
            <person name="Chovatia M."/>
            <person name="Grimwood J."/>
            <person name="Jenkins J.W."/>
            <person name="Jueterbock A."/>
            <person name="Mraz A."/>
            <person name="Stam W.T."/>
            <person name="Tice H."/>
            <person name="Bornberg-Bauer E."/>
            <person name="Green P.J."/>
            <person name="Pearson G.A."/>
            <person name="Procaccini G."/>
            <person name="Duarte C.M."/>
            <person name="Schmutz J."/>
            <person name="Reusch T.B.H."/>
            <person name="Van de Peer Y."/>
        </authorList>
    </citation>
    <scope>NUCLEOTIDE SEQUENCE [LARGE SCALE GENOMIC DNA]</scope>
    <source>
        <strain evidence="15">cv. Finnish</strain>
    </source>
</reference>
<gene>
    <name evidence="14" type="ORF">ZOSMA_119G00260</name>
</gene>